<dbReference type="EMBL" id="JAHFXS010000004">
    <property type="protein sequence ID" value="KAG9991263.1"/>
    <property type="molecule type" value="Genomic_DNA"/>
</dbReference>
<protein>
    <submittedName>
        <fullName evidence="1">Uncharacterized protein</fullName>
    </submittedName>
</protein>
<sequence length="100" mass="10596">MMFNNGLEALNEEYSDDSNRIVDAWTDRHFQLGGDAGAMTAPGPRKHSTLGRLSGPLRYPLQAPNAPVSPSTVVPASVHRVRGIDELRAASGGTGVVKLA</sequence>
<accession>A0A9P8K2L5</accession>
<organism evidence="1 2">
    <name type="scientific">Aureobasidium melanogenum</name>
    <name type="common">Aureobasidium pullulans var. melanogenum</name>
    <dbReference type="NCBI Taxonomy" id="46634"/>
    <lineage>
        <taxon>Eukaryota</taxon>
        <taxon>Fungi</taxon>
        <taxon>Dikarya</taxon>
        <taxon>Ascomycota</taxon>
        <taxon>Pezizomycotina</taxon>
        <taxon>Dothideomycetes</taxon>
        <taxon>Dothideomycetidae</taxon>
        <taxon>Dothideales</taxon>
        <taxon>Saccotheciaceae</taxon>
        <taxon>Aureobasidium</taxon>
    </lineage>
</organism>
<evidence type="ECO:0000313" key="1">
    <source>
        <dbReference type="EMBL" id="KAG9991263.1"/>
    </source>
</evidence>
<gene>
    <name evidence="1" type="ORF">KCU98_g547</name>
</gene>
<name>A0A9P8K2L5_AURME</name>
<keyword evidence="2" id="KW-1185">Reference proteome</keyword>
<reference evidence="1" key="2">
    <citation type="submission" date="2021-08" db="EMBL/GenBank/DDBJ databases">
        <authorList>
            <person name="Gostincar C."/>
            <person name="Sun X."/>
            <person name="Song Z."/>
            <person name="Gunde-Cimerman N."/>
        </authorList>
    </citation>
    <scope>NUCLEOTIDE SEQUENCE</scope>
    <source>
        <strain evidence="1">EXF-9298</strain>
    </source>
</reference>
<feature type="non-terminal residue" evidence="1">
    <location>
        <position position="100"/>
    </location>
</feature>
<dbReference type="AlphaFoldDB" id="A0A9P8K2L5"/>
<proteinExistence type="predicted"/>
<comment type="caution">
    <text evidence="1">The sequence shown here is derived from an EMBL/GenBank/DDBJ whole genome shotgun (WGS) entry which is preliminary data.</text>
</comment>
<evidence type="ECO:0000313" key="2">
    <source>
        <dbReference type="Proteomes" id="UP000729357"/>
    </source>
</evidence>
<dbReference type="Proteomes" id="UP000729357">
    <property type="component" value="Unassembled WGS sequence"/>
</dbReference>
<reference evidence="1" key="1">
    <citation type="journal article" date="2021" name="J Fungi (Basel)">
        <title>Virulence traits and population genomics of the black yeast Aureobasidium melanogenum.</title>
        <authorList>
            <person name="Cernosa A."/>
            <person name="Sun X."/>
            <person name="Gostincar C."/>
            <person name="Fang C."/>
            <person name="Gunde-Cimerman N."/>
            <person name="Song Z."/>
        </authorList>
    </citation>
    <scope>NUCLEOTIDE SEQUENCE</scope>
    <source>
        <strain evidence="1">EXF-9298</strain>
    </source>
</reference>